<name>A0ABW5D5R3_9BACT</name>
<dbReference type="Pfam" id="PF13193">
    <property type="entry name" value="AMP-binding_C"/>
    <property type="match status" value="1"/>
</dbReference>
<evidence type="ECO:0000259" key="2">
    <source>
        <dbReference type="Pfam" id="PF00501"/>
    </source>
</evidence>
<dbReference type="PANTHER" id="PTHR43201:SF8">
    <property type="entry name" value="ACYL-COA SYNTHETASE FAMILY MEMBER 3"/>
    <property type="match status" value="1"/>
</dbReference>
<dbReference type="InterPro" id="IPR020845">
    <property type="entry name" value="AMP-binding_CS"/>
</dbReference>
<feature type="domain" description="AMP-dependent synthetase/ligase" evidence="2">
    <location>
        <begin position="12"/>
        <end position="335"/>
    </location>
</feature>
<dbReference type="SUPFAM" id="SSF56801">
    <property type="entry name" value="Acetyl-CoA synthetase-like"/>
    <property type="match status" value="1"/>
</dbReference>
<dbReference type="InterPro" id="IPR042099">
    <property type="entry name" value="ANL_N_sf"/>
</dbReference>
<evidence type="ECO:0000313" key="5">
    <source>
        <dbReference type="Proteomes" id="UP001597375"/>
    </source>
</evidence>
<dbReference type="PROSITE" id="PS00455">
    <property type="entry name" value="AMP_BINDING"/>
    <property type="match status" value="1"/>
</dbReference>
<dbReference type="CDD" id="cd04433">
    <property type="entry name" value="AFD_class_I"/>
    <property type="match status" value="1"/>
</dbReference>
<dbReference type="EMBL" id="JBHUIT010000003">
    <property type="protein sequence ID" value="MFD2256197.1"/>
    <property type="molecule type" value="Genomic_DNA"/>
</dbReference>
<dbReference type="InterPro" id="IPR025110">
    <property type="entry name" value="AMP-bd_C"/>
</dbReference>
<dbReference type="Proteomes" id="UP001597375">
    <property type="component" value="Unassembled WGS sequence"/>
</dbReference>
<reference evidence="5" key="1">
    <citation type="journal article" date="2019" name="Int. J. Syst. Evol. Microbiol.">
        <title>The Global Catalogue of Microorganisms (GCM) 10K type strain sequencing project: providing services to taxonomists for standard genome sequencing and annotation.</title>
        <authorList>
            <consortium name="The Broad Institute Genomics Platform"/>
            <consortium name="The Broad Institute Genome Sequencing Center for Infectious Disease"/>
            <person name="Wu L."/>
            <person name="Ma J."/>
        </authorList>
    </citation>
    <scope>NUCLEOTIDE SEQUENCE [LARGE SCALE GENOMIC DNA]</scope>
    <source>
        <strain evidence="5">CGMCC 4.7106</strain>
    </source>
</reference>
<accession>A0ABW5D5R3</accession>
<sequence length="465" mass="50285">MNIVEEIRKRDHGPRIAVRCAGGGGISFDALFRAVGEIREMIRSQENFHKSAVPRVGVIFPNGAGYIAVALAVLEAGACFVPIPDELTEAERKTLMTGTALDFVIEAGDSGFALPLGLGHAAIYVPHQVAPEFPVDRFEALNPAFIRFSSGTTGASKGVVLSHESLMARITAANEGLELQPGDKVLWTLPMAHHFAVTIVLYLFHGVTTVLEPSNRPDLVFRAARDSRTNLLYGSPFHFAQLAQCAEAEPLPDLRMAISTASALTAEVAEGFKRKFHLPVTQALGIIELGLPLLNKAHAADIPLALGQPLPAFEVATGETGELLIRGPGMFDAYLNPWQPREEVLQAGWFATGDLVKISSDRTVTMFGRCKSVINIGGMKVFPEEIEAVLNTHPAVLGSKVFAADHATLGAFPCAEILLHGGCELPRLRELRSFCLEKLASYKVPMQFRAVESIERTASGKIKRH</sequence>
<dbReference type="Gene3D" id="3.40.50.12780">
    <property type="entry name" value="N-terminal domain of ligase-like"/>
    <property type="match status" value="1"/>
</dbReference>
<dbReference type="InterPro" id="IPR000873">
    <property type="entry name" value="AMP-dep_synth/lig_dom"/>
</dbReference>
<dbReference type="Pfam" id="PF00501">
    <property type="entry name" value="AMP-binding"/>
    <property type="match status" value="1"/>
</dbReference>
<dbReference type="Gene3D" id="3.30.300.30">
    <property type="match status" value="1"/>
</dbReference>
<evidence type="ECO:0000313" key="4">
    <source>
        <dbReference type="EMBL" id="MFD2256197.1"/>
    </source>
</evidence>
<protein>
    <submittedName>
        <fullName evidence="4">Class I adenylate-forming enzyme family protein</fullName>
    </submittedName>
</protein>
<dbReference type="InterPro" id="IPR045851">
    <property type="entry name" value="AMP-bd_C_sf"/>
</dbReference>
<comment type="similarity">
    <text evidence="1">Belongs to the ATP-dependent AMP-binding enzyme family.</text>
</comment>
<dbReference type="PANTHER" id="PTHR43201">
    <property type="entry name" value="ACYL-COA SYNTHETASE"/>
    <property type="match status" value="1"/>
</dbReference>
<proteinExistence type="inferred from homology"/>
<comment type="caution">
    <text evidence="4">The sequence shown here is derived from an EMBL/GenBank/DDBJ whole genome shotgun (WGS) entry which is preliminary data.</text>
</comment>
<feature type="domain" description="AMP-binding enzyme C-terminal" evidence="3">
    <location>
        <begin position="385"/>
        <end position="461"/>
    </location>
</feature>
<organism evidence="4 5">
    <name type="scientific">Luteolibacter algae</name>
    <dbReference type="NCBI Taxonomy" id="454151"/>
    <lineage>
        <taxon>Bacteria</taxon>
        <taxon>Pseudomonadati</taxon>
        <taxon>Verrucomicrobiota</taxon>
        <taxon>Verrucomicrobiia</taxon>
        <taxon>Verrucomicrobiales</taxon>
        <taxon>Verrucomicrobiaceae</taxon>
        <taxon>Luteolibacter</taxon>
    </lineage>
</organism>
<keyword evidence="5" id="KW-1185">Reference proteome</keyword>
<gene>
    <name evidence="4" type="ORF">ACFSSA_05890</name>
</gene>
<evidence type="ECO:0000259" key="3">
    <source>
        <dbReference type="Pfam" id="PF13193"/>
    </source>
</evidence>
<evidence type="ECO:0000256" key="1">
    <source>
        <dbReference type="ARBA" id="ARBA00006432"/>
    </source>
</evidence>
<dbReference type="RefSeq" id="WP_386819215.1">
    <property type="nucleotide sequence ID" value="NZ_JBHUIT010000003.1"/>
</dbReference>